<sequence>MQMKNLYIILLPLLLLVNISCDKGDAHYYDYNTQAPVFDGTIYEYLESQPGVYDSLLLVLDRLPDLRSKLKNPDSTYTLFAVTNRSFDIALEALNTTRSLTGRSNLYLEDVGLLDLDSMTNRYVINDVFDTEQLMPFIDGKLVTSTKNNYSMHIQFRVLNASGFVGGGQQQLIFSDTNNSIFQRYWQRVNTSVVNVKTKNGIVHILSAGHDFGFSKFTSKYSTQ</sequence>
<accession>A0ABS7Z6M2</accession>
<evidence type="ECO:0000313" key="2">
    <source>
        <dbReference type="Proteomes" id="UP001165302"/>
    </source>
</evidence>
<protein>
    <recommendedName>
        <fullName evidence="3">Fasciclin domain-containing protein</fullName>
    </recommendedName>
</protein>
<comment type="caution">
    <text evidence="1">The sequence shown here is derived from an EMBL/GenBank/DDBJ whole genome shotgun (WGS) entry which is preliminary data.</text>
</comment>
<proteinExistence type="predicted"/>
<dbReference type="InterPro" id="IPR036378">
    <property type="entry name" value="FAS1_dom_sf"/>
</dbReference>
<keyword evidence="2" id="KW-1185">Reference proteome</keyword>
<evidence type="ECO:0000313" key="1">
    <source>
        <dbReference type="EMBL" id="MCA5005810.1"/>
    </source>
</evidence>
<reference evidence="1" key="1">
    <citation type="submission" date="2020-10" db="EMBL/GenBank/DDBJ databases">
        <authorList>
            <person name="Lu T."/>
            <person name="Wang Q."/>
            <person name="Han X."/>
        </authorList>
    </citation>
    <scope>NUCLEOTIDE SEQUENCE</scope>
    <source>
        <strain evidence="1">WQ 366</strain>
    </source>
</reference>
<dbReference type="Gene3D" id="2.30.180.10">
    <property type="entry name" value="FAS1 domain"/>
    <property type="match status" value="1"/>
</dbReference>
<name>A0ABS7Z6M2_9SPHI</name>
<evidence type="ECO:0008006" key="3">
    <source>
        <dbReference type="Google" id="ProtNLM"/>
    </source>
</evidence>
<dbReference type="EMBL" id="JADEYP010000022">
    <property type="protein sequence ID" value="MCA5005810.1"/>
    <property type="molecule type" value="Genomic_DNA"/>
</dbReference>
<organism evidence="1 2">
    <name type="scientific">Sphingobacterium bovistauri</name>
    <dbReference type="NCBI Taxonomy" id="2781959"/>
    <lineage>
        <taxon>Bacteria</taxon>
        <taxon>Pseudomonadati</taxon>
        <taxon>Bacteroidota</taxon>
        <taxon>Sphingobacteriia</taxon>
        <taxon>Sphingobacteriales</taxon>
        <taxon>Sphingobacteriaceae</taxon>
        <taxon>Sphingobacterium</taxon>
    </lineage>
</organism>
<dbReference type="Proteomes" id="UP001165302">
    <property type="component" value="Unassembled WGS sequence"/>
</dbReference>
<gene>
    <name evidence="1" type="ORF">IPZ78_11675</name>
</gene>
<dbReference type="SUPFAM" id="SSF82153">
    <property type="entry name" value="FAS1 domain"/>
    <property type="match status" value="1"/>
</dbReference>